<dbReference type="InterPro" id="IPR012340">
    <property type="entry name" value="NA-bd_OB-fold"/>
</dbReference>
<dbReference type="STRING" id="765177.Desmu_1045"/>
<dbReference type="PROSITE" id="PS50926">
    <property type="entry name" value="TRAM"/>
    <property type="match status" value="1"/>
</dbReference>
<evidence type="ECO:0000313" key="2">
    <source>
        <dbReference type="EMBL" id="ADV65347.1"/>
    </source>
</evidence>
<dbReference type="eggNOG" id="arCOG01641">
    <property type="taxonomic scope" value="Archaea"/>
</dbReference>
<evidence type="ECO:0000313" key="3">
    <source>
        <dbReference type="Proteomes" id="UP000001068"/>
    </source>
</evidence>
<dbReference type="HOGENOM" id="CLU_155660_0_0_2"/>
<name>E8RA21_DESM0</name>
<reference evidence="2 3" key="2">
    <citation type="journal article" date="2011" name="Stand. Genomic Sci.">
        <title>Complete genome sequence of Desulfurococcus mucosus type strain (O7/1).</title>
        <authorList>
            <person name="Wirth R."/>
            <person name="Chertkov O."/>
            <person name="Held B."/>
            <person name="Lapidus A."/>
            <person name="Nolan M."/>
            <person name="Lucas S."/>
            <person name="Hammon N."/>
            <person name="Deshpande S."/>
            <person name="Cheng J.F."/>
            <person name="Tapia R."/>
            <person name="Han C."/>
            <person name="Goodwin L."/>
            <person name="Pitluck S."/>
            <person name="Liolios K."/>
            <person name="Ioanna P."/>
            <person name="Ivanova N."/>
            <person name="Mavromatis K."/>
            <person name="Mikhailova N."/>
            <person name="Pati A."/>
            <person name="Chen A."/>
            <person name="Palaniappan K."/>
            <person name="Land M."/>
            <person name="Hauser L."/>
            <person name="Chang Y.J."/>
            <person name="Jeffries C.D."/>
            <person name="Bilek Y."/>
            <person name="Hader T."/>
            <person name="Rohde M."/>
            <person name="Spring S."/>
            <person name="Sikorski J."/>
            <person name="Goker M."/>
            <person name="Woyke T."/>
            <person name="Bristow J."/>
            <person name="Eisen J.A."/>
            <person name="Markowitz V."/>
            <person name="Hugenholtz P."/>
            <person name="Kyrpides N.C."/>
            <person name="Klenk H.P."/>
        </authorList>
    </citation>
    <scope>NUCLEOTIDE SEQUENCE [LARGE SCALE GENOMIC DNA]</scope>
    <source>
        <strain evidence="3">ATCC 35584 / DSM 2162 / JCM 9187 / O7/1</strain>
    </source>
</reference>
<reference evidence="3" key="1">
    <citation type="submission" date="2010-11" db="EMBL/GenBank/DDBJ databases">
        <title>The complete genome of Desulfurococcus mucosus DSM 2162.</title>
        <authorList>
            <consortium name="US DOE Joint Genome Institute (JGI-PGF)"/>
            <person name="Lucas S."/>
            <person name="Copeland A."/>
            <person name="Lapidus A."/>
            <person name="Bruce D."/>
            <person name="Goodwin L."/>
            <person name="Pitluck S."/>
            <person name="Kyrpides N."/>
            <person name="Mavromatis K."/>
            <person name="Pagani I."/>
            <person name="Ivanova N."/>
            <person name="Ovchinnikova G."/>
            <person name="Chertkov O."/>
            <person name="Held B."/>
            <person name="Brettin T."/>
            <person name="Detter J.C."/>
            <person name="Tapia R."/>
            <person name="Han C."/>
            <person name="Land M."/>
            <person name="Hauser L."/>
            <person name="Markowitz V."/>
            <person name="Cheng J.-F."/>
            <person name="Hugenholtz P."/>
            <person name="Woyke T."/>
            <person name="Wu D."/>
            <person name="Wirth R."/>
            <person name="Bilek Y."/>
            <person name="Hader T."/>
            <person name="Klenk H.-P."/>
            <person name="Eisen J.A."/>
        </authorList>
    </citation>
    <scope>NUCLEOTIDE SEQUENCE [LARGE SCALE GENOMIC DNA]</scope>
    <source>
        <strain evidence="3">ATCC 35584 / DSM 2162 / JCM 9187 / O7/1</strain>
    </source>
</reference>
<dbReference type="Gene3D" id="2.40.50.140">
    <property type="entry name" value="Nucleic acid-binding proteins"/>
    <property type="match status" value="1"/>
</dbReference>
<evidence type="ECO:0000259" key="1">
    <source>
        <dbReference type="PROSITE" id="PS50926"/>
    </source>
</evidence>
<keyword evidence="3" id="KW-1185">Reference proteome</keyword>
<protein>
    <recommendedName>
        <fullName evidence="1">TRAM domain-containing protein</fullName>
    </recommendedName>
</protein>
<accession>E8RA21</accession>
<dbReference type="InterPro" id="IPR002792">
    <property type="entry name" value="TRAM_dom"/>
</dbReference>
<dbReference type="SUPFAM" id="SSF50249">
    <property type="entry name" value="Nucleic acid-binding proteins"/>
    <property type="match status" value="1"/>
</dbReference>
<dbReference type="EMBL" id="CP002363">
    <property type="protein sequence ID" value="ADV65347.1"/>
    <property type="molecule type" value="Genomic_DNA"/>
</dbReference>
<proteinExistence type="predicted"/>
<dbReference type="KEGG" id="dmu:Desmu_1045"/>
<gene>
    <name evidence="2" type="ordered locus">Desmu_1045</name>
</gene>
<dbReference type="AlphaFoldDB" id="E8RA21"/>
<organism evidence="2 3">
    <name type="scientific">Desulfurococcus mucosus (strain ATCC 35584 / DSM 2162 / JCM 9187 / O7/1)</name>
    <dbReference type="NCBI Taxonomy" id="765177"/>
    <lineage>
        <taxon>Archaea</taxon>
        <taxon>Thermoproteota</taxon>
        <taxon>Thermoprotei</taxon>
        <taxon>Desulfurococcales</taxon>
        <taxon>Desulfurococcaceae</taxon>
        <taxon>Desulfurococcus</taxon>
    </lineage>
</organism>
<feature type="domain" description="TRAM" evidence="1">
    <location>
        <begin position="67"/>
        <end position="125"/>
    </location>
</feature>
<sequence length="135" mass="15364" precursor="true">MLSLRRGGLVIRLITPINFKIMKASDNMVERDTVVSRQQKKHSWNPYTSDVQRFSIYPRIQAPQEDSLKPGRILTVEIGDVDKHGNGVVNYKGTRIIVYNASLGSKVRIRITRVNGDTAYGEILETLSEADERYQ</sequence>
<dbReference type="Proteomes" id="UP000001068">
    <property type="component" value="Chromosome"/>
</dbReference>